<dbReference type="PROSITE" id="PS51284">
    <property type="entry name" value="DOC"/>
    <property type="match status" value="1"/>
</dbReference>
<reference evidence="8 9" key="1">
    <citation type="journal article" date="2018" name="Mol. Biol. Evol.">
        <title>Broad Genomic Sampling Reveals a Smut Pathogenic Ancestry of the Fungal Clade Ustilaginomycotina.</title>
        <authorList>
            <person name="Kijpornyongpan T."/>
            <person name="Mondo S.J."/>
            <person name="Barry K."/>
            <person name="Sandor L."/>
            <person name="Lee J."/>
            <person name="Lipzen A."/>
            <person name="Pangilinan J."/>
            <person name="LaButti K."/>
            <person name="Hainaut M."/>
            <person name="Henrissat B."/>
            <person name="Grigoriev I.V."/>
            <person name="Spatafora J.W."/>
            <person name="Aime M.C."/>
        </authorList>
    </citation>
    <scope>NUCLEOTIDE SEQUENCE [LARGE SCALE GENOMIC DNA]</scope>
    <source>
        <strain evidence="8 9">MCA 4186</strain>
    </source>
</reference>
<dbReference type="Pfam" id="PF03256">
    <property type="entry name" value="ANAPC10"/>
    <property type="match status" value="1"/>
</dbReference>
<dbReference type="InterPro" id="IPR004939">
    <property type="entry name" value="APC_su10/DOC_dom"/>
</dbReference>
<dbReference type="Proteomes" id="UP000245946">
    <property type="component" value="Unassembled WGS sequence"/>
</dbReference>
<gene>
    <name evidence="8" type="ORF">FA09DRAFT_312727</name>
</gene>
<dbReference type="Gene3D" id="2.60.120.260">
    <property type="entry name" value="Galactose-binding domain-like"/>
    <property type="match status" value="1"/>
</dbReference>
<dbReference type="PANTHER" id="PTHR12936:SF0">
    <property type="entry name" value="ANAPHASE-PROMOTING COMPLEX SUBUNIT 10"/>
    <property type="match status" value="1"/>
</dbReference>
<dbReference type="STRING" id="58919.A0A316Z248"/>
<feature type="domain" description="DOC" evidence="7">
    <location>
        <begin position="1"/>
        <end position="207"/>
    </location>
</feature>
<dbReference type="PANTHER" id="PTHR12936">
    <property type="entry name" value="ANAPHASE-PROMOTING COMPLEX 10"/>
    <property type="match status" value="1"/>
</dbReference>
<dbReference type="RefSeq" id="XP_025595271.1">
    <property type="nucleotide sequence ID" value="XM_025740702.1"/>
</dbReference>
<comment type="similarity">
    <text evidence="1">Belongs to the APC10 family.</text>
</comment>
<dbReference type="SUPFAM" id="SSF49785">
    <property type="entry name" value="Galactose-binding domain-like"/>
    <property type="match status" value="1"/>
</dbReference>
<evidence type="ECO:0000256" key="6">
    <source>
        <dbReference type="SAM" id="MobiDB-lite"/>
    </source>
</evidence>
<dbReference type="GO" id="GO:0005680">
    <property type="term" value="C:anaphase-promoting complex"/>
    <property type="evidence" value="ECO:0007669"/>
    <property type="project" value="InterPro"/>
</dbReference>
<evidence type="ECO:0000313" key="9">
    <source>
        <dbReference type="Proteomes" id="UP000245946"/>
    </source>
</evidence>
<dbReference type="AlphaFoldDB" id="A0A316Z248"/>
<keyword evidence="9" id="KW-1185">Reference proteome</keyword>
<accession>A0A316Z248</accession>
<protein>
    <submittedName>
        <fullName evidence="8">Anaphase-promoting complex, subunit 10</fullName>
    </submittedName>
</protein>
<dbReference type="GO" id="GO:0031145">
    <property type="term" value="P:anaphase-promoting complex-dependent catabolic process"/>
    <property type="evidence" value="ECO:0007669"/>
    <property type="project" value="InterPro"/>
</dbReference>
<dbReference type="GeneID" id="37268248"/>
<organism evidence="8 9">
    <name type="scientific">Tilletiopsis washingtonensis</name>
    <dbReference type="NCBI Taxonomy" id="58919"/>
    <lineage>
        <taxon>Eukaryota</taxon>
        <taxon>Fungi</taxon>
        <taxon>Dikarya</taxon>
        <taxon>Basidiomycota</taxon>
        <taxon>Ustilaginomycotina</taxon>
        <taxon>Exobasidiomycetes</taxon>
        <taxon>Entylomatales</taxon>
        <taxon>Entylomatales incertae sedis</taxon>
        <taxon>Tilletiopsis</taxon>
    </lineage>
</organism>
<dbReference type="CDD" id="cd08366">
    <property type="entry name" value="APC10"/>
    <property type="match status" value="1"/>
</dbReference>
<keyword evidence="2" id="KW-0132">Cell division</keyword>
<dbReference type="InterPro" id="IPR008979">
    <property type="entry name" value="Galactose-bd-like_sf"/>
</dbReference>
<dbReference type="InterPro" id="IPR016901">
    <property type="entry name" value="APC10/Doc1"/>
</dbReference>
<evidence type="ECO:0000259" key="7">
    <source>
        <dbReference type="PROSITE" id="PS51284"/>
    </source>
</evidence>
<dbReference type="EMBL" id="KZ819307">
    <property type="protein sequence ID" value="PWN94992.1"/>
    <property type="molecule type" value="Genomic_DNA"/>
</dbReference>
<evidence type="ECO:0000256" key="3">
    <source>
        <dbReference type="ARBA" id="ARBA00022776"/>
    </source>
</evidence>
<feature type="compositionally biased region" description="Basic and acidic residues" evidence="6">
    <location>
        <begin position="121"/>
        <end position="133"/>
    </location>
</feature>
<keyword evidence="4" id="KW-0833">Ubl conjugation pathway</keyword>
<keyword evidence="3" id="KW-0498">Mitosis</keyword>
<evidence type="ECO:0000313" key="8">
    <source>
        <dbReference type="EMBL" id="PWN94992.1"/>
    </source>
</evidence>
<evidence type="ECO:0000256" key="5">
    <source>
        <dbReference type="ARBA" id="ARBA00023306"/>
    </source>
</evidence>
<evidence type="ECO:0000256" key="4">
    <source>
        <dbReference type="ARBA" id="ARBA00022786"/>
    </source>
</evidence>
<dbReference type="GO" id="GO:0051301">
    <property type="term" value="P:cell division"/>
    <property type="evidence" value="ECO:0007669"/>
    <property type="project" value="UniProtKB-KW"/>
</dbReference>
<proteinExistence type="inferred from homology"/>
<evidence type="ECO:0000256" key="1">
    <source>
        <dbReference type="ARBA" id="ARBA00006762"/>
    </source>
</evidence>
<dbReference type="SMART" id="SM01337">
    <property type="entry name" value="APC10"/>
    <property type="match status" value="1"/>
</dbReference>
<keyword evidence="5" id="KW-0131">Cell cycle</keyword>
<feature type="region of interest" description="Disordered" evidence="6">
    <location>
        <begin position="121"/>
        <end position="148"/>
    </location>
</feature>
<dbReference type="OrthoDB" id="24948at2759"/>
<dbReference type="GO" id="GO:0070979">
    <property type="term" value="P:protein K11-linked ubiquitination"/>
    <property type="evidence" value="ECO:0007669"/>
    <property type="project" value="TreeGrafter"/>
</dbReference>
<name>A0A316Z248_9BASI</name>
<evidence type="ECO:0000256" key="2">
    <source>
        <dbReference type="ARBA" id="ARBA00022618"/>
    </source>
</evidence>
<sequence>MGFYDIDDLRHKVDVGSRLGTRWSLSTSKPGHGVAALRDDDLERVWQSDGTQPHLVNIQFARRTALTHISIYLDHQRDDSYTPQVISVRAGTHYHDLVEVRKRTFNQPQGWRHFDLAKTDLSRDEEASDHEDSTSEAGSTQHKRASGGHRGEVIHANLVQLAVLHNHLSGKDTHVRGLKVWGPAPTARQPAPTTQKADAASLLRMLEADDDADEAADAPEPARAGLVDPLMERAMRMMR</sequence>